<proteinExistence type="inferred from homology"/>
<dbReference type="STRING" id="94237.ENSMMOP00000022312"/>
<dbReference type="PANTHER" id="PTHR14392:SF3">
    <property type="entry name" value="PROTEIN NIBAN 1"/>
    <property type="match status" value="1"/>
</dbReference>
<dbReference type="Pfam" id="PF26089">
    <property type="entry name" value="PH_Niban2"/>
    <property type="match status" value="1"/>
</dbReference>
<evidence type="ECO:0000313" key="5">
    <source>
        <dbReference type="Proteomes" id="UP000261620"/>
    </source>
</evidence>
<feature type="region of interest" description="Disordered" evidence="2">
    <location>
        <begin position="529"/>
        <end position="581"/>
    </location>
</feature>
<accession>A0A3Q4BNN4</accession>
<feature type="compositionally biased region" description="Basic and acidic residues" evidence="2">
    <location>
        <begin position="601"/>
        <end position="611"/>
    </location>
</feature>
<dbReference type="Proteomes" id="UP000261620">
    <property type="component" value="Unplaced"/>
</dbReference>
<feature type="compositionally biased region" description="Polar residues" evidence="2">
    <location>
        <begin position="759"/>
        <end position="789"/>
    </location>
</feature>
<sequence>VCGSISSSLDHSDTISQAEASLKDFSPYYKRQFSVAHFSQVEEDLEQHKEKITQLLKQRAPKEAEVLYEESVLYFDETRKWRERYVVVRANYCLECHDSLETFLKGVPPRQKLLPTGGTVLTTEEKYMAMVDKCFPDDSSLKEDFAPPLSGMPGQFPVYLRLPYRRDSYFCFKQETKQDAFLSILSNCIRHQNQDFLKKNTCEVQAFLKAIQLYRQDQGKYDAWDMLIGSDVRVMGNLVMEQVLPSLEKELLPRLKAKKTEKKRVWFATVEAAYILAQEHLLEGLSALKEECRTTARQQEVLIHSDMDQIVESRRQLEEKVRAKVLEPAEKLCSESVKPYLGFVLEELMEPISSGFQEGRQLSETLMDNVCQGAQQGDNEKVKKLSDLSALISCVFQLIENGAFTFEQLLYKAVQDNPDSASSAIEKAKHRVLKQYDYDSSTVRKRIFQEALVSITLPFIKKNMAPTCKTELQSLEQFIDADNSHFIHVENVFEDILLQILEKEVTKVVKEAASLKKFNLFTDSRDLLSQSSRSSHSSPSTSTPNSPAMSLASPVSQPPSLLLANGLSSNPQREEQQKKVNGVLQIGTDVETAKSVIVRVKLEDPKEDANHPMETPDSTDTSNQREAQEVEAAETGIQEEVPSVKVELAAEPQSTVSPEEGEGVTTDTEVALTGAPVPGPDSANEPMNTSVEGTKTAASTEEKTSCESSDIKLEAPSSVQTPEITPADLKPEEAAEPATASDLSSLDVTPRSEAKSSEEVQATQSRGDEGSTTSDILENENNLSKSPVSSDDPAEEKTNEQAAQQEAVSEDVDAGRGIEAGASVEPAEPPTSAPPSEETPSRPDAQPLDSIKEIRNLVVEVIEVKEPVQRYEGGVSEEE</sequence>
<feature type="domain" description="Niban 1/2/3" evidence="3">
    <location>
        <begin position="397"/>
        <end position="458"/>
    </location>
</feature>
<dbReference type="CDD" id="cd23949">
    <property type="entry name" value="Niban-like"/>
    <property type="match status" value="1"/>
</dbReference>
<feature type="compositionally biased region" description="Polar residues" evidence="2">
    <location>
        <begin position="685"/>
        <end position="699"/>
    </location>
</feature>
<dbReference type="PANTHER" id="PTHR14392">
    <property type="entry name" value="NIBAN FAMILY MEMBER"/>
    <property type="match status" value="1"/>
</dbReference>
<dbReference type="OMA" id="GMMEQLC"/>
<protein>
    <recommendedName>
        <fullName evidence="3">Niban 1/2/3 domain-containing protein</fullName>
    </recommendedName>
</protein>
<feature type="compositionally biased region" description="Basic and acidic residues" evidence="2">
    <location>
        <begin position="700"/>
        <end position="713"/>
    </location>
</feature>
<evidence type="ECO:0000256" key="1">
    <source>
        <dbReference type="ARBA" id="ARBA00010251"/>
    </source>
</evidence>
<organism evidence="4 5">
    <name type="scientific">Mola mola</name>
    <name type="common">Ocean sunfish</name>
    <name type="synonym">Tetraodon mola</name>
    <dbReference type="NCBI Taxonomy" id="94237"/>
    <lineage>
        <taxon>Eukaryota</taxon>
        <taxon>Metazoa</taxon>
        <taxon>Chordata</taxon>
        <taxon>Craniata</taxon>
        <taxon>Vertebrata</taxon>
        <taxon>Euteleostomi</taxon>
        <taxon>Actinopterygii</taxon>
        <taxon>Neopterygii</taxon>
        <taxon>Teleostei</taxon>
        <taxon>Neoteleostei</taxon>
        <taxon>Acanthomorphata</taxon>
        <taxon>Eupercaria</taxon>
        <taxon>Tetraodontiformes</taxon>
        <taxon>Molidae</taxon>
        <taxon>Mola</taxon>
    </lineage>
</organism>
<reference evidence="4" key="2">
    <citation type="submission" date="2025-09" db="UniProtKB">
        <authorList>
            <consortium name="Ensembl"/>
        </authorList>
    </citation>
    <scope>IDENTIFICATION</scope>
</reference>
<dbReference type="Ensembl" id="ENSMMOT00000022681.1">
    <property type="protein sequence ID" value="ENSMMOP00000022312.1"/>
    <property type="gene ID" value="ENSMMOG00000016956.1"/>
</dbReference>
<comment type="similarity">
    <text evidence="1">Belongs to the Niban family.</text>
</comment>
<feature type="region of interest" description="Disordered" evidence="2">
    <location>
        <begin position="601"/>
        <end position="851"/>
    </location>
</feature>
<reference evidence="4" key="1">
    <citation type="submission" date="2025-08" db="UniProtKB">
        <authorList>
            <consortium name="Ensembl"/>
        </authorList>
    </citation>
    <scope>IDENTIFICATION</scope>
</reference>
<evidence type="ECO:0000313" key="4">
    <source>
        <dbReference type="Ensembl" id="ENSMMOP00000022312.1"/>
    </source>
</evidence>
<dbReference type="Pfam" id="PF26086">
    <property type="entry name" value="Niban2"/>
    <property type="match status" value="2"/>
</dbReference>
<dbReference type="InterPro" id="IPR059060">
    <property type="entry name" value="Niban_1/2/3_dom"/>
</dbReference>
<name>A0A3Q4BNN4_MOLML</name>
<feature type="compositionally biased region" description="Polar residues" evidence="2">
    <location>
        <begin position="616"/>
        <end position="625"/>
    </location>
</feature>
<dbReference type="AlphaFoldDB" id="A0A3Q4BNN4"/>
<evidence type="ECO:0000256" key="2">
    <source>
        <dbReference type="SAM" id="MobiDB-lite"/>
    </source>
</evidence>
<dbReference type="InterPro" id="IPR026088">
    <property type="entry name" value="Niban-like"/>
</dbReference>
<evidence type="ECO:0000259" key="3">
    <source>
        <dbReference type="Pfam" id="PF26086"/>
    </source>
</evidence>
<feature type="domain" description="Niban 1/2/3" evidence="3">
    <location>
        <begin position="331"/>
        <end position="386"/>
    </location>
</feature>
<keyword evidence="5" id="KW-1185">Reference proteome</keyword>
<feature type="compositionally biased region" description="Low complexity" evidence="2">
    <location>
        <begin position="529"/>
        <end position="546"/>
    </location>
</feature>